<keyword evidence="2" id="KW-0378">Hydrolase</keyword>
<dbReference type="InterPro" id="IPR000073">
    <property type="entry name" value="AB_hydrolase_1"/>
</dbReference>
<organism evidence="2 3">
    <name type="scientific">Flavimaribacter sediminis</name>
    <dbReference type="NCBI Taxonomy" id="2865987"/>
    <lineage>
        <taxon>Bacteria</taxon>
        <taxon>Pseudomonadati</taxon>
        <taxon>Pseudomonadota</taxon>
        <taxon>Alphaproteobacteria</taxon>
        <taxon>Hyphomicrobiales</taxon>
        <taxon>Rhizobiaceae</taxon>
        <taxon>Flavimaribacter</taxon>
    </lineage>
</organism>
<keyword evidence="3" id="KW-1185">Reference proteome</keyword>
<dbReference type="RefSeq" id="WP_220227634.1">
    <property type="nucleotide sequence ID" value="NZ_JAICBX010000001.1"/>
</dbReference>
<comment type="caution">
    <text evidence="2">The sequence shown here is derived from an EMBL/GenBank/DDBJ whole genome shotgun (WGS) entry which is preliminary data.</text>
</comment>
<accession>A0AAE3D0G2</accession>
<name>A0AAE3D0G2_9HYPH</name>
<proteinExistence type="predicted"/>
<dbReference type="PANTHER" id="PTHR43798">
    <property type="entry name" value="MONOACYLGLYCEROL LIPASE"/>
    <property type="match status" value="1"/>
</dbReference>
<reference evidence="2" key="1">
    <citation type="submission" date="2021-08" db="EMBL/GenBank/DDBJ databases">
        <title>Hoeflea bacterium WL0058 sp. nov., isolated from the sediment.</title>
        <authorList>
            <person name="Wang L."/>
            <person name="Zhang D."/>
        </authorList>
    </citation>
    <scope>NUCLEOTIDE SEQUENCE</scope>
    <source>
        <strain evidence="2">WL0058</strain>
    </source>
</reference>
<dbReference type="PANTHER" id="PTHR43798:SF33">
    <property type="entry name" value="HYDROLASE, PUTATIVE (AFU_ORTHOLOGUE AFUA_2G14860)-RELATED"/>
    <property type="match status" value="1"/>
</dbReference>
<dbReference type="EMBL" id="JAICBX010000001">
    <property type="protein sequence ID" value="MBW8636997.1"/>
    <property type="molecule type" value="Genomic_DNA"/>
</dbReference>
<evidence type="ECO:0000313" key="2">
    <source>
        <dbReference type="EMBL" id="MBW8636997.1"/>
    </source>
</evidence>
<dbReference type="Gene3D" id="3.40.50.1820">
    <property type="entry name" value="alpha/beta hydrolase"/>
    <property type="match status" value="1"/>
</dbReference>
<dbReference type="InterPro" id="IPR029058">
    <property type="entry name" value="AB_hydrolase_fold"/>
</dbReference>
<feature type="domain" description="AB hydrolase-1" evidence="1">
    <location>
        <begin position="18"/>
        <end position="245"/>
    </location>
</feature>
<dbReference type="InterPro" id="IPR000639">
    <property type="entry name" value="Epox_hydrolase-like"/>
</dbReference>
<dbReference type="PRINTS" id="PR00111">
    <property type="entry name" value="ABHYDROLASE"/>
</dbReference>
<protein>
    <submittedName>
        <fullName evidence="2">Alpha/beta hydrolase</fullName>
    </submittedName>
</protein>
<evidence type="ECO:0000313" key="3">
    <source>
        <dbReference type="Proteomes" id="UP001196509"/>
    </source>
</evidence>
<evidence type="ECO:0000259" key="1">
    <source>
        <dbReference type="Pfam" id="PF00561"/>
    </source>
</evidence>
<dbReference type="InterPro" id="IPR050266">
    <property type="entry name" value="AB_hydrolase_sf"/>
</dbReference>
<gene>
    <name evidence="2" type="ORF">K1W69_07335</name>
</gene>
<dbReference type="SUPFAM" id="SSF53474">
    <property type="entry name" value="alpha/beta-Hydrolases"/>
    <property type="match status" value="1"/>
</dbReference>
<dbReference type="GO" id="GO:0016020">
    <property type="term" value="C:membrane"/>
    <property type="evidence" value="ECO:0007669"/>
    <property type="project" value="TreeGrafter"/>
</dbReference>
<sequence length="263" mass="28604">MMHAAGVAYLESGRGGAPLVCLHGIGGAAESFRPQLDGLGLHRRILSWDMPGYGESQTVSPVNFETLSEKLGQFLDVKGFERVHLVGHSIGGMIAMDYALRCPDQVASLVLIATTSAFGGRDPEFKEKFLEQRLAPLETGNSMRQVAERLVPTMIGLSASSAVIDAAIDWMADVPVETYRAVLECLVAFNRRDGIANIDCPACLIAGGEDRTAPAKTMERMASKMREAEFHLVENAGHLVNVEEPEKTNQIISDFLKKRFNNG</sequence>
<dbReference type="Proteomes" id="UP001196509">
    <property type="component" value="Unassembled WGS sequence"/>
</dbReference>
<dbReference type="Pfam" id="PF00561">
    <property type="entry name" value="Abhydrolase_1"/>
    <property type="match status" value="1"/>
</dbReference>
<dbReference type="PRINTS" id="PR00412">
    <property type="entry name" value="EPOXHYDRLASE"/>
</dbReference>
<dbReference type="GO" id="GO:0016787">
    <property type="term" value="F:hydrolase activity"/>
    <property type="evidence" value="ECO:0007669"/>
    <property type="project" value="UniProtKB-KW"/>
</dbReference>
<dbReference type="AlphaFoldDB" id="A0AAE3D0G2"/>